<feature type="domain" description="SecA family profile" evidence="4">
    <location>
        <begin position="1127"/>
        <end position="1716"/>
    </location>
</feature>
<dbReference type="SUPFAM" id="SSF52540">
    <property type="entry name" value="P-loop containing nucleoside triphosphate hydrolases"/>
    <property type="match status" value="2"/>
</dbReference>
<dbReference type="InterPro" id="IPR035897">
    <property type="entry name" value="Toll_tir_struct_dom_sf"/>
</dbReference>
<proteinExistence type="predicted"/>
<feature type="compositionally biased region" description="Polar residues" evidence="3">
    <location>
        <begin position="246"/>
        <end position="256"/>
    </location>
</feature>
<feature type="compositionally biased region" description="Low complexity" evidence="3">
    <location>
        <begin position="257"/>
        <end position="271"/>
    </location>
</feature>
<evidence type="ECO:0000256" key="2">
    <source>
        <dbReference type="ARBA" id="ARBA00023010"/>
    </source>
</evidence>
<dbReference type="STRING" id="946362.F2UCH1"/>
<dbReference type="PROSITE" id="PS51196">
    <property type="entry name" value="SECA_MOTOR_DEAD"/>
    <property type="match status" value="1"/>
</dbReference>
<dbReference type="GO" id="GO:0006605">
    <property type="term" value="P:protein targeting"/>
    <property type="evidence" value="ECO:0007669"/>
    <property type="project" value="InterPro"/>
</dbReference>
<protein>
    <recommendedName>
        <fullName evidence="4">SecA family profile domain-containing protein</fullName>
    </recommendedName>
</protein>
<dbReference type="InterPro" id="IPR014018">
    <property type="entry name" value="SecA_motor_DEAD"/>
</dbReference>
<dbReference type="Gene3D" id="3.40.50.300">
    <property type="entry name" value="P-loop containing nucleotide triphosphate hydrolases"/>
    <property type="match status" value="2"/>
</dbReference>
<dbReference type="Proteomes" id="UP000007799">
    <property type="component" value="Unassembled WGS sequence"/>
</dbReference>
<dbReference type="Pfam" id="PF07517">
    <property type="entry name" value="SecA_DEAD"/>
    <property type="match status" value="1"/>
</dbReference>
<evidence type="ECO:0000313" key="5">
    <source>
        <dbReference type="EMBL" id="EGD74278.1"/>
    </source>
</evidence>
<evidence type="ECO:0000259" key="4">
    <source>
        <dbReference type="PROSITE" id="PS51196"/>
    </source>
</evidence>
<dbReference type="PANTHER" id="PTHR30612:SF0">
    <property type="entry name" value="CHLOROPLAST PROTEIN-TRANSPORTING ATPASE"/>
    <property type="match status" value="1"/>
</dbReference>
<dbReference type="EMBL" id="GL832968">
    <property type="protein sequence ID" value="EGD74278.1"/>
    <property type="molecule type" value="Genomic_DNA"/>
</dbReference>
<dbReference type="Gene3D" id="3.40.50.10140">
    <property type="entry name" value="Toll/interleukin-1 receptor homology (TIR) domain"/>
    <property type="match status" value="1"/>
</dbReference>
<feature type="compositionally biased region" description="Polar residues" evidence="3">
    <location>
        <begin position="274"/>
        <end position="287"/>
    </location>
</feature>
<gene>
    <name evidence="5" type="ORF">PTSG_06287</name>
</gene>
<name>F2UCH1_SALR5</name>
<dbReference type="GO" id="GO:0016020">
    <property type="term" value="C:membrane"/>
    <property type="evidence" value="ECO:0007669"/>
    <property type="project" value="InterPro"/>
</dbReference>
<keyword evidence="1" id="KW-0813">Transport</keyword>
<dbReference type="PANTHER" id="PTHR30612">
    <property type="entry name" value="SECA INNER MEMBRANE COMPONENT OF SEC PROTEIN SECRETION SYSTEM"/>
    <property type="match status" value="1"/>
</dbReference>
<keyword evidence="6" id="KW-1185">Reference proteome</keyword>
<organism evidence="6">
    <name type="scientific">Salpingoeca rosetta (strain ATCC 50818 / BSB-021)</name>
    <dbReference type="NCBI Taxonomy" id="946362"/>
    <lineage>
        <taxon>Eukaryota</taxon>
        <taxon>Choanoflagellata</taxon>
        <taxon>Craspedida</taxon>
        <taxon>Salpingoecidae</taxon>
        <taxon>Salpingoeca</taxon>
    </lineage>
</organism>
<feature type="region of interest" description="Disordered" evidence="3">
    <location>
        <begin position="207"/>
        <end position="309"/>
    </location>
</feature>
<evidence type="ECO:0000313" key="6">
    <source>
        <dbReference type="Proteomes" id="UP000007799"/>
    </source>
</evidence>
<dbReference type="KEGG" id="sre:PTSG_06287"/>
<evidence type="ECO:0000256" key="1">
    <source>
        <dbReference type="ARBA" id="ARBA00022927"/>
    </source>
</evidence>
<dbReference type="InterPro" id="IPR027417">
    <property type="entry name" value="P-loop_NTPase"/>
</dbReference>
<reference evidence="5" key="1">
    <citation type="submission" date="2009-08" db="EMBL/GenBank/DDBJ databases">
        <title>Annotation of Salpingoeca rosetta.</title>
        <authorList>
            <consortium name="The Broad Institute Genome Sequencing Platform"/>
            <person name="Russ C."/>
            <person name="Cuomo C."/>
            <person name="Burger G."/>
            <person name="Gray M.W."/>
            <person name="Holland P.W.H."/>
            <person name="King N."/>
            <person name="Lang F.B.F."/>
            <person name="Roger A.J."/>
            <person name="Ruiz-Trillo I."/>
            <person name="Young S.K."/>
            <person name="Zeng Q."/>
            <person name="Gargeya S."/>
            <person name="Alvarado L."/>
            <person name="Berlin A."/>
            <person name="Chapman S.B."/>
            <person name="Chen Z."/>
            <person name="Freedman E."/>
            <person name="Gellesch M."/>
            <person name="Goldberg J."/>
            <person name="Griggs A."/>
            <person name="Gujja S."/>
            <person name="Heilman E."/>
            <person name="Heiman D."/>
            <person name="Howarth C."/>
            <person name="Mehta T."/>
            <person name="Neiman D."/>
            <person name="Pearson M."/>
            <person name="Roberts A."/>
            <person name="Saif S."/>
            <person name="Shea T."/>
            <person name="Shenoy N."/>
            <person name="Sisk P."/>
            <person name="Stolte C."/>
            <person name="Sykes S."/>
            <person name="White J."/>
            <person name="Yandava C."/>
            <person name="Haas B."/>
            <person name="Nusbaum C."/>
            <person name="Birren B."/>
        </authorList>
    </citation>
    <scope>NUCLEOTIDE SEQUENCE [LARGE SCALE GENOMIC DNA]</scope>
    <source>
        <strain evidence="5">ATCC 50818</strain>
    </source>
</reference>
<dbReference type="GO" id="GO:0005524">
    <property type="term" value="F:ATP binding"/>
    <property type="evidence" value="ECO:0007669"/>
    <property type="project" value="InterPro"/>
</dbReference>
<accession>F2UCH1</accession>
<dbReference type="InterPro" id="IPR000185">
    <property type="entry name" value="SecA"/>
</dbReference>
<dbReference type="GO" id="GO:0006886">
    <property type="term" value="P:intracellular protein transport"/>
    <property type="evidence" value="ECO:0007669"/>
    <property type="project" value="InterPro"/>
</dbReference>
<keyword evidence="2" id="KW-0811">Translocation</keyword>
<keyword evidence="1" id="KW-0653">Protein transport</keyword>
<dbReference type="InterPro" id="IPR011115">
    <property type="entry name" value="SecA_DEAD"/>
</dbReference>
<dbReference type="GO" id="GO:0017038">
    <property type="term" value="P:protein import"/>
    <property type="evidence" value="ECO:0007669"/>
    <property type="project" value="InterPro"/>
</dbReference>
<feature type="compositionally biased region" description="Polar residues" evidence="3">
    <location>
        <begin position="207"/>
        <end position="225"/>
    </location>
</feature>
<dbReference type="InParanoid" id="F2UCH1"/>
<feature type="compositionally biased region" description="Low complexity" evidence="3">
    <location>
        <begin position="288"/>
        <end position="299"/>
    </location>
</feature>
<dbReference type="RefSeq" id="XP_004993178.1">
    <property type="nucleotide sequence ID" value="XM_004993121.1"/>
</dbReference>
<evidence type="ECO:0000256" key="3">
    <source>
        <dbReference type="SAM" id="MobiDB-lite"/>
    </source>
</evidence>
<dbReference type="SUPFAM" id="SSF52200">
    <property type="entry name" value="Toll/Interleukin receptor TIR domain"/>
    <property type="match status" value="1"/>
</dbReference>
<dbReference type="OrthoDB" id="27934at2759"/>
<dbReference type="GeneID" id="16073753"/>
<sequence length="1800" mass="199593">MARRTSSSARACDCFISLRFNEAINAGKALQAALSERGVTAFLCEVPPGRDIESTIVEALSTCRMAVIMGTKTYGKKTPASFGTREELRFIIDEKKPFFYIKMCAKLKSTTARFRLPDTISYHMWQPDNNDPNIIVPADLVDGIVKSLTDLPAAGVYNDIDDVLSPLPDHAFNFPQPESQVTHHAASVISSSCPDLTKDTALVEKNSSVSGVPTSGHMASSKTSGHGSGPESPAHTPPISEGVDGQTATSHGTQGTSSQAPSSSLAVASPPNARLSQEQRSQTLCDMTSSSKNTTSTTSPRPVEHARDGTWAQWQQKHGRLHHRLMYLTPDAIFHVNVIKQEEKAFVLKPLSKLAVHDEGAKLVVKNSSGDTLRIYAPDTPEGGSHLQQWRAALFAAKRWNGNDDIVLPASIKANHQFAAAIWNLIFPGTARAQHPEYRDVWLRWLCNPNAQATFETMHRLFMRAVRQVNDDAAALSYLNHLTDLHHSVHTRMIMNAIDPSSNMLTSWKEHTMPDSKATHKHIFFSLFTAYVSKQARFAQQHDKTGAWPGLLCAALDYHPSVLLDSSTGPSEQAFTGPTIAAAQEGKPDDGVGCGAGAHHAAELPGEHQHSPFDANTTAAMQAEEERLSRPQGEVCSVPLTCFEELVYFFNVDHLRYYACKHWAQHDVSRYLSLLETQNAGVLKHVFDGPTLQGRPAERLCLLLPCLDIRSQEDQAAIVEAFTEDGGLHMGTFRVFAEACVAKAKTDLLAFSLRTFFSTHAASIPDAVSEVLTMLTEPQESGHRHTTAKAFDTAKVLFDAVVVLVGGNLVCVDSFEDWSSTSTDERKQFLVHLIHNYASSTLCKITIENRGWLDDSNMTERAALRARVEDETVAVDFTYERSEAEFASLLAGFVRICIHLGCFQELRVWANKIGQRLFKLSFGEGLRGVTMEALSRSFDLMPECKDMVLNGTLLSTPQFFCHDAFNAMIRDKATGVDKLRGTYFDLLALAEKLDGYPTFAEDMKHLASRLLPHKSKTILDNLNHLCEVVLQRMKQGGNVSGNGAGAKGNSQSAALQERRAAGLKLGDLVQCSLYATDAIFIVQSFRSRNLLEGCIAHYVNNCEPSTWVELFRRLDVIAFFIKYLVRESYEKAFTAFKSHNGGNEWASRLVDAAQEQFDEPIISLDELRVEEEEAQARLIQTILARGTTTADPEMSFIIEFTGRWMQRMKDIVSIPMTPHNTQIITTLMFAAFYRLSVAQSTSNLGSEASGLKSLIAEVGTGEGKSVIIIMMALYFVCVQDRRVHILENNVSLLDRDYSNYKAFFSQFKKSDGTSVTVSTSIAQEADITYCLQEDVEAQHRSEAPKGCNAFRNVVLIVDEVDDLVIDQNPVSGFVKRDEDNSAHILKCFQALKRSGLAAAKPTGCPERVWNKAQAAFRTAQTWREGKDYALVDGRHRILDGRGRPTHYTSATLQYVNFIAGYNDSPSFDTVFYVVSTPHVFKQYALILGLTGSVGGEAEREYLRTTYDAGVFSVPPFLDTCTDACKQEPQQRFVKVVASAQQQRSEVIETAEGSADSVPVLVITPNPKEAAAVSNQLKGRLGQGRVQLLLEVANGVSQKDKWQTIIDQATQPAQQSGTCSGPTAGWRVTVTDYFGGRGHDYKVTDEGVDDAGGLLVIITHIPDSYREWVQWKGRTARQDRNGQLALILNSEEEFMRGQRQTVTQFTNGEIDRDEFVRQLLRERNVQMKTQLDKYADQQRSGMAVNEMCDRFYRKYGTGAVWPANDTQRKLRDFLKTYGHTPPISKTKEFANELDIGDDFPY</sequence>